<keyword evidence="3" id="KW-1185">Reference proteome</keyword>
<sequence length="648" mass="75150">MAAKKLNKRLNNNLYKMLVLLISLPSVFIYTLYYFTNSVNSSQLNLNHVYNEATFFYNKTPASLNLDTLYQIVDHLNVGPDFNRSQQYCNIPLYIDPFDDAVMEYYQKLKLNCIVGHKLTYVDKDGFLRKNLSHKDVNCFYSFMSRKPHDQQNYYSPSSSLPDNGIQLTNDKQFVKVNCVKNNNRVKTIYSNAHLRIPKFAPTSVKTPSVLIFVLESLSFLSYNRFMLKTKAAIEKMGNVQILEGLTKVGRNSFPNSFALLTGIPMQDEDCSRIKHWDNKFNFLWDDFKKSGYITAFFEDMAQAGLFTYYSTGFVKQPTDWYPTPFWINMYPGPKNWSKIWKDPKQYCFAASGPKIDIFLDQLFDFHSTLRSDNQTYFMYSFYSQATHEDVNTFQYADDSVARFINKISTKLNDTIFIFMGDHGIMHGDYTDSPLGHMEGSLPFFGIRVPESLHKQYPHLREYLDKNKFRLTSWWDIRKMILDISVGNFDVVQSSTVTNKGPISPWREDIPAARTCNDAGIPDQWCVCNGVLGEMPKHEDYYKKLVPQALNLLNEALSPYSCPYFSLKSVIRINHILPKQDKPISQHEQMSLILNLSPNNVNAHFIIVRSRSKIGEKWSEWRLLSSRLEKASQILCSSVRNDRIVLID</sequence>
<evidence type="ECO:0000256" key="1">
    <source>
        <dbReference type="SAM" id="Phobius"/>
    </source>
</evidence>
<dbReference type="AlphaFoldDB" id="A0A3S3RXW6"/>
<dbReference type="GO" id="GO:0005615">
    <property type="term" value="C:extracellular space"/>
    <property type="evidence" value="ECO:0007669"/>
    <property type="project" value="TreeGrafter"/>
</dbReference>
<reference evidence="2 3" key="1">
    <citation type="journal article" date="2018" name="Gigascience">
        <title>Genomes of trombidid mites reveal novel predicted allergens and laterally-transferred genes associated with secondary metabolism.</title>
        <authorList>
            <person name="Dong X."/>
            <person name="Chaisiri K."/>
            <person name="Xia D."/>
            <person name="Armstrong S.D."/>
            <person name="Fang Y."/>
            <person name="Donnelly M.J."/>
            <person name="Kadowaki T."/>
            <person name="McGarry J.W."/>
            <person name="Darby A.C."/>
            <person name="Makepeace B.L."/>
        </authorList>
    </citation>
    <scope>NUCLEOTIDE SEQUENCE [LARGE SCALE GENOMIC DNA]</scope>
    <source>
        <strain evidence="2">UoL-WK</strain>
    </source>
</reference>
<name>A0A3S3RXW6_9ACAR</name>
<feature type="transmembrane region" description="Helical" evidence="1">
    <location>
        <begin position="14"/>
        <end position="35"/>
    </location>
</feature>
<keyword evidence="1" id="KW-0472">Membrane</keyword>
<dbReference type="PANTHER" id="PTHR10974:SF6">
    <property type="entry name" value="PROTEIN CBG19234"/>
    <property type="match status" value="1"/>
</dbReference>
<dbReference type="STRING" id="1965070.A0A3S3RXW6"/>
<organism evidence="2 3">
    <name type="scientific">Dinothrombium tinctorium</name>
    <dbReference type="NCBI Taxonomy" id="1965070"/>
    <lineage>
        <taxon>Eukaryota</taxon>
        <taxon>Metazoa</taxon>
        <taxon>Ecdysozoa</taxon>
        <taxon>Arthropoda</taxon>
        <taxon>Chelicerata</taxon>
        <taxon>Arachnida</taxon>
        <taxon>Acari</taxon>
        <taxon>Acariformes</taxon>
        <taxon>Trombidiformes</taxon>
        <taxon>Prostigmata</taxon>
        <taxon>Anystina</taxon>
        <taxon>Parasitengona</taxon>
        <taxon>Trombidioidea</taxon>
        <taxon>Trombidiidae</taxon>
        <taxon>Dinothrombium</taxon>
    </lineage>
</organism>
<comment type="caution">
    <text evidence="2">The sequence shown here is derived from an EMBL/GenBank/DDBJ whole genome shotgun (WGS) entry which is preliminary data.</text>
</comment>
<proteinExistence type="predicted"/>
<dbReference type="PANTHER" id="PTHR10974">
    <property type="entry name" value="FI08016P-RELATED"/>
    <property type="match status" value="1"/>
</dbReference>
<dbReference type="InterPro" id="IPR004245">
    <property type="entry name" value="DUF229"/>
</dbReference>
<dbReference type="EMBL" id="NCKU01004162">
    <property type="protein sequence ID" value="RWS06353.1"/>
    <property type="molecule type" value="Genomic_DNA"/>
</dbReference>
<dbReference type="Gene3D" id="3.40.720.10">
    <property type="entry name" value="Alkaline Phosphatase, subunit A"/>
    <property type="match status" value="1"/>
</dbReference>
<dbReference type="CDD" id="cd16021">
    <property type="entry name" value="ALP_like"/>
    <property type="match status" value="1"/>
</dbReference>
<protein>
    <submittedName>
        <fullName evidence="2">Uncharacterized protein</fullName>
    </submittedName>
</protein>
<dbReference type="Proteomes" id="UP000285301">
    <property type="component" value="Unassembled WGS sequence"/>
</dbReference>
<evidence type="ECO:0000313" key="2">
    <source>
        <dbReference type="EMBL" id="RWS06353.1"/>
    </source>
</evidence>
<dbReference type="SUPFAM" id="SSF53649">
    <property type="entry name" value="Alkaline phosphatase-like"/>
    <property type="match status" value="1"/>
</dbReference>
<dbReference type="InterPro" id="IPR017850">
    <property type="entry name" value="Alkaline_phosphatase_core_sf"/>
</dbReference>
<dbReference type="Pfam" id="PF02995">
    <property type="entry name" value="DUF229"/>
    <property type="match status" value="1"/>
</dbReference>
<accession>A0A3S3RXW6</accession>
<evidence type="ECO:0000313" key="3">
    <source>
        <dbReference type="Proteomes" id="UP000285301"/>
    </source>
</evidence>
<gene>
    <name evidence="2" type="ORF">B4U79_02006</name>
</gene>
<dbReference type="OrthoDB" id="6412187at2759"/>
<keyword evidence="1" id="KW-1133">Transmembrane helix</keyword>
<keyword evidence="1" id="KW-0812">Transmembrane</keyword>